<keyword evidence="9" id="KW-1185">Reference proteome</keyword>
<dbReference type="PANTHER" id="PTHR17490">
    <property type="entry name" value="SUA5"/>
    <property type="match status" value="1"/>
</dbReference>
<dbReference type="GO" id="GO:0003725">
    <property type="term" value="F:double-stranded RNA binding"/>
    <property type="evidence" value="ECO:0007669"/>
    <property type="project" value="InterPro"/>
</dbReference>
<evidence type="ECO:0000256" key="5">
    <source>
        <dbReference type="ARBA" id="ARBA00022679"/>
    </source>
</evidence>
<gene>
    <name evidence="8" type="ORF">M9B40_00065</name>
</gene>
<comment type="similarity">
    <text evidence="2">Belongs to the SUA5 family.</text>
</comment>
<feature type="domain" description="YrdC-like" evidence="7">
    <location>
        <begin position="4"/>
        <end position="173"/>
    </location>
</feature>
<dbReference type="GO" id="GO:0000049">
    <property type="term" value="F:tRNA binding"/>
    <property type="evidence" value="ECO:0007669"/>
    <property type="project" value="TreeGrafter"/>
</dbReference>
<comment type="catalytic activity">
    <reaction evidence="6">
        <text>L-threonine + hydrogencarbonate + ATP = L-threonylcarbamoyladenylate + diphosphate + H2O</text>
        <dbReference type="Rhea" id="RHEA:36407"/>
        <dbReference type="ChEBI" id="CHEBI:15377"/>
        <dbReference type="ChEBI" id="CHEBI:17544"/>
        <dbReference type="ChEBI" id="CHEBI:30616"/>
        <dbReference type="ChEBI" id="CHEBI:33019"/>
        <dbReference type="ChEBI" id="CHEBI:57926"/>
        <dbReference type="ChEBI" id="CHEBI:73682"/>
        <dbReference type="EC" id="2.7.7.87"/>
    </reaction>
</comment>
<reference evidence="8" key="1">
    <citation type="submission" date="2022-05" db="EMBL/GenBank/DDBJ databases">
        <title>Single-amplified genomics reveal most streamlined microbe among free-living bacteria.</title>
        <authorList>
            <person name="Roda-Garcia J."/>
            <person name="Haro-Moreno J.M."/>
            <person name="Rodriguez-Valera F."/>
            <person name="Almagro-Moreno S."/>
            <person name="Lopez-Perez M."/>
        </authorList>
    </citation>
    <scope>NUCLEOTIDE SEQUENCE</scope>
    <source>
        <strain evidence="8">TMED112-D2-2</strain>
    </source>
</reference>
<dbReference type="PROSITE" id="PS51163">
    <property type="entry name" value="YRDC"/>
    <property type="match status" value="1"/>
</dbReference>
<dbReference type="EMBL" id="CP097966">
    <property type="protein sequence ID" value="URQ63196.1"/>
    <property type="molecule type" value="Genomic_DNA"/>
</dbReference>
<evidence type="ECO:0000259" key="7">
    <source>
        <dbReference type="PROSITE" id="PS51163"/>
    </source>
</evidence>
<organism evidence="8 9">
    <name type="scientific">SAR86 cluster bacterium</name>
    <dbReference type="NCBI Taxonomy" id="2030880"/>
    <lineage>
        <taxon>Bacteria</taxon>
        <taxon>Pseudomonadati</taxon>
        <taxon>Pseudomonadota</taxon>
        <taxon>Gammaproteobacteria</taxon>
        <taxon>SAR86 cluster</taxon>
    </lineage>
</organism>
<dbReference type="GO" id="GO:0061710">
    <property type="term" value="F:L-threonylcarbamoyladenylate synthase"/>
    <property type="evidence" value="ECO:0007669"/>
    <property type="project" value="UniProtKB-EC"/>
</dbReference>
<proteinExistence type="inferred from homology"/>
<dbReference type="GO" id="GO:0005737">
    <property type="term" value="C:cytoplasm"/>
    <property type="evidence" value="ECO:0007669"/>
    <property type="project" value="UniProtKB-SubCell"/>
</dbReference>
<dbReference type="EC" id="2.7.7.87" evidence="3"/>
<dbReference type="Gene3D" id="3.90.870.10">
    <property type="entry name" value="DHBP synthase"/>
    <property type="match status" value="1"/>
</dbReference>
<evidence type="ECO:0000256" key="4">
    <source>
        <dbReference type="ARBA" id="ARBA00022490"/>
    </source>
</evidence>
<dbReference type="AlphaFoldDB" id="A0A9Q8X465"/>
<evidence type="ECO:0000256" key="2">
    <source>
        <dbReference type="ARBA" id="ARBA00007663"/>
    </source>
</evidence>
<protein>
    <recommendedName>
        <fullName evidence="3">L-threonylcarbamoyladenylate synthase</fullName>
        <ecNumber evidence="3">2.7.7.87</ecNumber>
    </recommendedName>
</protein>
<dbReference type="InterPro" id="IPR017945">
    <property type="entry name" value="DHBP_synth_RibB-like_a/b_dom"/>
</dbReference>
<evidence type="ECO:0000256" key="3">
    <source>
        <dbReference type="ARBA" id="ARBA00012584"/>
    </source>
</evidence>
<dbReference type="Proteomes" id="UP001056381">
    <property type="component" value="Chromosome"/>
</dbReference>
<comment type="subcellular location">
    <subcellularLocation>
        <location evidence="1">Cytoplasm</location>
    </subcellularLocation>
</comment>
<evidence type="ECO:0000313" key="9">
    <source>
        <dbReference type="Proteomes" id="UP001056381"/>
    </source>
</evidence>
<dbReference type="InterPro" id="IPR050156">
    <property type="entry name" value="TC-AMP_synthase_SUA5"/>
</dbReference>
<dbReference type="SUPFAM" id="SSF55821">
    <property type="entry name" value="YrdC/RibB"/>
    <property type="match status" value="1"/>
</dbReference>
<keyword evidence="5" id="KW-0808">Transferase</keyword>
<evidence type="ECO:0000256" key="1">
    <source>
        <dbReference type="ARBA" id="ARBA00004496"/>
    </source>
</evidence>
<sequence>MIETDKISLAASWIKEKKIIAYPTEGVWGIGCINNESVISKLSEIKQRPKDKKYILLFKSVDDLRKKFDVKKDYIKQIKDLSNSFTTIIVPVNENNSIAVRIPKIEILQDLLEEVGEEIVSTSANISSLSVCKNVEQIKTVFSNKIFGILNLPLGGENRSSRIYDLKTDAYVR</sequence>
<dbReference type="Pfam" id="PF01300">
    <property type="entry name" value="Sua5_yciO_yrdC"/>
    <property type="match status" value="1"/>
</dbReference>
<dbReference type="InterPro" id="IPR006070">
    <property type="entry name" value="Sua5-like_dom"/>
</dbReference>
<keyword evidence="4" id="KW-0963">Cytoplasm</keyword>
<dbReference type="PANTHER" id="PTHR17490:SF18">
    <property type="entry name" value="THREONYLCARBAMOYL-AMP SYNTHASE"/>
    <property type="match status" value="1"/>
</dbReference>
<name>A0A9Q8X465_9GAMM</name>
<evidence type="ECO:0000313" key="8">
    <source>
        <dbReference type="EMBL" id="URQ63196.1"/>
    </source>
</evidence>
<dbReference type="GO" id="GO:0006450">
    <property type="term" value="P:regulation of translational fidelity"/>
    <property type="evidence" value="ECO:0007669"/>
    <property type="project" value="TreeGrafter"/>
</dbReference>
<evidence type="ECO:0000256" key="6">
    <source>
        <dbReference type="ARBA" id="ARBA00048366"/>
    </source>
</evidence>
<accession>A0A9Q8X465</accession>